<keyword evidence="2" id="KW-1185">Reference proteome</keyword>
<dbReference type="EMBL" id="AZSP01000019">
    <property type="protein sequence ID" value="PVE13649.1"/>
    <property type="molecule type" value="Genomic_DNA"/>
</dbReference>
<reference evidence="1 2" key="1">
    <citation type="submission" date="2013-12" db="EMBL/GenBank/DDBJ databases">
        <title>Annotated genome of Streptomyces scopuliridis.</title>
        <authorList>
            <person name="Olson J.B."/>
        </authorList>
    </citation>
    <scope>NUCLEOTIDE SEQUENCE [LARGE SCALE GENOMIC DNA]</scope>
    <source>
        <strain evidence="1 2">RB72</strain>
    </source>
</reference>
<sequence>MSVLVDDFAEAVCAAYVRAGDLSGVERFGDGA</sequence>
<organism evidence="1 2">
    <name type="scientific">Streptomyces scopuliridis RB72</name>
    <dbReference type="NCBI Taxonomy" id="1440053"/>
    <lineage>
        <taxon>Bacteria</taxon>
        <taxon>Bacillati</taxon>
        <taxon>Actinomycetota</taxon>
        <taxon>Actinomycetes</taxon>
        <taxon>Kitasatosporales</taxon>
        <taxon>Streptomycetaceae</taxon>
        <taxon>Streptomyces</taxon>
    </lineage>
</organism>
<comment type="caution">
    <text evidence="1">The sequence shown here is derived from an EMBL/GenBank/DDBJ whole genome shotgun (WGS) entry which is preliminary data.</text>
</comment>
<gene>
    <name evidence="1" type="ORF">Y717_14555</name>
</gene>
<accession>A0A2T7TER4</accession>
<proteinExistence type="predicted"/>
<evidence type="ECO:0000313" key="2">
    <source>
        <dbReference type="Proteomes" id="UP000245992"/>
    </source>
</evidence>
<name>A0A2T7TER4_9ACTN</name>
<dbReference type="AlphaFoldDB" id="A0A2T7TER4"/>
<evidence type="ECO:0000313" key="1">
    <source>
        <dbReference type="EMBL" id="PVE13649.1"/>
    </source>
</evidence>
<protein>
    <submittedName>
        <fullName evidence="1">Uncharacterized protein</fullName>
    </submittedName>
</protein>
<dbReference type="Proteomes" id="UP000245992">
    <property type="component" value="Unassembled WGS sequence"/>
</dbReference>